<feature type="compositionally biased region" description="Basic and acidic residues" evidence="1">
    <location>
        <begin position="103"/>
        <end position="115"/>
    </location>
</feature>
<feature type="compositionally biased region" description="Basic and acidic residues" evidence="1">
    <location>
        <begin position="289"/>
        <end position="303"/>
    </location>
</feature>
<gene>
    <name evidence="3" type="primary">LOC118421618</name>
</gene>
<proteinExistence type="predicted"/>
<sequence>MTGDEDRHGRDKEDPRTPAPLTETRKPGARPKVNRKLYPDLPTQDGSQDSWSTGSTKGKRETGPGDGIRDVRSNAGKESSDKDQNPSISPQIYVSPSSRHPKKDPSPDERSDETSASKASSGVSSGVHMWYKEKIAAGLDGSKLNSTPDILYEENKQIYDMSWSTSDFEHPTPMETESVPDYPTPMETESTPFQRDNLADSTASSPNDSIDDGHVRLFTSNFRGSSCTGLANRLPNPPASACLPAHLSKNQQENPNRGSSSSSSAPLKKDGSPDMRYKENKIAAGLHGYKKDGTPDRRFKENH</sequence>
<evidence type="ECO:0000313" key="2">
    <source>
        <dbReference type="Proteomes" id="UP000001554"/>
    </source>
</evidence>
<evidence type="ECO:0000313" key="3">
    <source>
        <dbReference type="RefSeq" id="XP_035684871.1"/>
    </source>
</evidence>
<dbReference type="RefSeq" id="XP_035684871.1">
    <property type="nucleotide sequence ID" value="XM_035828978.1"/>
</dbReference>
<feature type="compositionally biased region" description="Basic and acidic residues" evidence="1">
    <location>
        <begin position="267"/>
        <end position="281"/>
    </location>
</feature>
<feature type="compositionally biased region" description="Polar residues" evidence="1">
    <location>
        <begin position="218"/>
        <end position="229"/>
    </location>
</feature>
<feature type="compositionally biased region" description="Basic and acidic residues" evidence="1">
    <location>
        <begin position="1"/>
        <end position="16"/>
    </location>
</feature>
<feature type="compositionally biased region" description="Polar residues" evidence="1">
    <location>
        <begin position="187"/>
        <end position="208"/>
    </location>
</feature>
<feature type="compositionally biased region" description="Low complexity" evidence="1">
    <location>
        <begin position="116"/>
        <end position="127"/>
    </location>
</feature>
<protein>
    <submittedName>
        <fullName evidence="3">Uncharacterized protein LOC118421618</fullName>
    </submittedName>
</protein>
<dbReference type="AlphaFoldDB" id="A0A9J7N005"/>
<keyword evidence="2" id="KW-1185">Reference proteome</keyword>
<feature type="compositionally biased region" description="Polar residues" evidence="1">
    <location>
        <begin position="44"/>
        <end position="56"/>
    </location>
</feature>
<reference evidence="3" key="2">
    <citation type="submission" date="2025-08" db="UniProtKB">
        <authorList>
            <consortium name="RefSeq"/>
        </authorList>
    </citation>
    <scope>IDENTIFICATION</scope>
    <source>
        <strain evidence="3">S238N-H82</strain>
        <tissue evidence="3">Testes</tissue>
    </source>
</reference>
<feature type="compositionally biased region" description="Polar residues" evidence="1">
    <location>
        <begin position="248"/>
        <end position="258"/>
    </location>
</feature>
<feature type="region of interest" description="Disordered" evidence="1">
    <location>
        <begin position="1"/>
        <end position="127"/>
    </location>
</feature>
<accession>A0A9J7N005</accession>
<feature type="compositionally biased region" description="Basic and acidic residues" evidence="1">
    <location>
        <begin position="58"/>
        <end position="72"/>
    </location>
</feature>
<dbReference type="KEGG" id="bfo:118421618"/>
<dbReference type="Proteomes" id="UP000001554">
    <property type="component" value="Chromosome 8"/>
</dbReference>
<reference evidence="2" key="1">
    <citation type="journal article" date="2020" name="Nat. Ecol. Evol.">
        <title>Deeply conserved synteny resolves early events in vertebrate evolution.</title>
        <authorList>
            <person name="Simakov O."/>
            <person name="Marletaz F."/>
            <person name="Yue J.X."/>
            <person name="O'Connell B."/>
            <person name="Jenkins J."/>
            <person name="Brandt A."/>
            <person name="Calef R."/>
            <person name="Tung C.H."/>
            <person name="Huang T.K."/>
            <person name="Schmutz J."/>
            <person name="Satoh N."/>
            <person name="Yu J.K."/>
            <person name="Putnam N.H."/>
            <person name="Green R.E."/>
            <person name="Rokhsar D.S."/>
        </authorList>
    </citation>
    <scope>NUCLEOTIDE SEQUENCE [LARGE SCALE GENOMIC DNA]</scope>
    <source>
        <strain evidence="2">S238N-H82</strain>
    </source>
</reference>
<name>A0A9J7N005_BRAFL</name>
<feature type="region of interest" description="Disordered" evidence="1">
    <location>
        <begin position="163"/>
        <end position="303"/>
    </location>
</feature>
<organism evidence="2 3">
    <name type="scientific">Branchiostoma floridae</name>
    <name type="common">Florida lancelet</name>
    <name type="synonym">Amphioxus</name>
    <dbReference type="NCBI Taxonomy" id="7739"/>
    <lineage>
        <taxon>Eukaryota</taxon>
        <taxon>Metazoa</taxon>
        <taxon>Chordata</taxon>
        <taxon>Cephalochordata</taxon>
        <taxon>Leptocardii</taxon>
        <taxon>Amphioxiformes</taxon>
        <taxon>Branchiostomatidae</taxon>
        <taxon>Branchiostoma</taxon>
    </lineage>
</organism>
<dbReference type="GeneID" id="118421618"/>
<evidence type="ECO:0000256" key="1">
    <source>
        <dbReference type="SAM" id="MobiDB-lite"/>
    </source>
</evidence>
<feature type="compositionally biased region" description="Polar residues" evidence="1">
    <location>
        <begin position="85"/>
        <end position="98"/>
    </location>
</feature>